<proteinExistence type="predicted"/>
<reference evidence="1" key="1">
    <citation type="submission" date="2019-06" db="EMBL/GenBank/DDBJ databases">
        <authorList>
            <consortium name="GenomeTrakr network: Whole genome sequencing for foodborne pathogen traceback"/>
        </authorList>
    </citation>
    <scope>NUCLEOTIDE SEQUENCE</scope>
    <source>
        <strain evidence="1">FSIS31901700</strain>
    </source>
</reference>
<evidence type="ECO:0000313" key="1">
    <source>
        <dbReference type="EMBL" id="EBM8423382.1"/>
    </source>
</evidence>
<feature type="non-terminal residue" evidence="1">
    <location>
        <position position="1"/>
    </location>
</feature>
<gene>
    <name evidence="1" type="ORF">E4J19_23455</name>
</gene>
<dbReference type="EMBL" id="AAGDWY010000047">
    <property type="protein sequence ID" value="EBM8423382.1"/>
    <property type="molecule type" value="Genomic_DNA"/>
</dbReference>
<dbReference type="AntiFam" id="ANF00259">
    <property type="entry name" value="Protein of unknown function (DUF1472)"/>
</dbReference>
<sequence>RLLWRHGTARCRGICE</sequence>
<organism evidence="1">
    <name type="scientific">Salmonella enterica subsp. enterica serovar Kentucky</name>
    <dbReference type="NCBI Taxonomy" id="192955"/>
    <lineage>
        <taxon>Bacteria</taxon>
        <taxon>Pseudomonadati</taxon>
        <taxon>Pseudomonadota</taxon>
        <taxon>Gammaproteobacteria</taxon>
        <taxon>Enterobacterales</taxon>
        <taxon>Enterobacteriaceae</taxon>
        <taxon>Salmonella</taxon>
    </lineage>
</organism>
<name>A0A5T7CUF8_SALET</name>
<dbReference type="AlphaFoldDB" id="A0A5T7CUF8"/>
<protein>
    <submittedName>
        <fullName evidence="1">DUF1472 domain-containing protein</fullName>
    </submittedName>
</protein>
<accession>A0A5T7CUF8</accession>
<comment type="caution">
    <text evidence="1">The sequence shown here is derived from an EMBL/GenBank/DDBJ whole genome shotgun (WGS) entry which is preliminary data.</text>
</comment>